<dbReference type="RefSeq" id="WP_013805958.1">
    <property type="nucleotide sequence ID" value="NC_015564.1"/>
</dbReference>
<sequence length="543" mass="59044">MSEQYDYIIVGAGSGGCAVAGRLTEDRAARVLLIEAGGSNRRLEVVAPAAFAKQFHSKLDWDYWTEPEAHLNGRRIFSPRGKVLGGSSSMNAMIYIRGNREDYDQWAADGADGWSYEDVLPYFRRAEHNEQFSNGFHGTAGPLNVTRIPNLDPVSSALIDAAEQALKVDRNDDFNGATQEGVGQFQVTQRKGMRCSAMDAYLRAGRRPNLTIRTRTLATKILIKHGRAAGVETTDRKGNLQRLLAKSEVILAAGAFNTPALLQHSGIGPAPYLRSVGVKPIEDLPAVGLHLMEHPLVYLTHELKEGQVGLFDAENPRHLVTWLRHRRGKLTSNVAEAGGHFRTDSSMPAPNFQVLFAPGFFYNHGAMSWDRPAATIAMSYIAPRSRGTVRIRSADPGRKPAVSYNMLADRSEMDEMVDAVTLAREIAAAAPAREVLGTEITPGTSVRTRDEIAAWIRTSVQHTYHPSCSARIGSPETGVVDANLKVHGIDGLRVADASVMPTIIRGNTNAATIMIGERCAAFARHEDLDASSGLTVAREAGAE</sequence>
<evidence type="ECO:0000256" key="6">
    <source>
        <dbReference type="RuleBase" id="RU003968"/>
    </source>
</evidence>
<accession>F6ERN2</accession>
<dbReference type="AlphaFoldDB" id="F6ERN2"/>
<dbReference type="PROSITE" id="PS00623">
    <property type="entry name" value="GMC_OXRED_1"/>
    <property type="match status" value="1"/>
</dbReference>
<evidence type="ECO:0000256" key="1">
    <source>
        <dbReference type="ARBA" id="ARBA00001974"/>
    </source>
</evidence>
<dbReference type="HOGENOM" id="CLU_002865_7_2_11"/>
<proteinExistence type="inferred from homology"/>
<dbReference type="SUPFAM" id="SSF54373">
    <property type="entry name" value="FAD-linked reductases, C-terminal domain"/>
    <property type="match status" value="1"/>
</dbReference>
<dbReference type="Gene3D" id="3.30.560.10">
    <property type="entry name" value="Glucose Oxidase, domain 3"/>
    <property type="match status" value="1"/>
</dbReference>
<dbReference type="Gene3D" id="3.50.50.60">
    <property type="entry name" value="FAD/NAD(P)-binding domain"/>
    <property type="match status" value="1"/>
</dbReference>
<dbReference type="OrthoDB" id="9785276at2"/>
<evidence type="ECO:0000313" key="10">
    <source>
        <dbReference type="Proteomes" id="UP000009235"/>
    </source>
</evidence>
<comment type="similarity">
    <text evidence="2 6">Belongs to the GMC oxidoreductase family.</text>
</comment>
<dbReference type="InterPro" id="IPR036188">
    <property type="entry name" value="FAD/NAD-bd_sf"/>
</dbReference>
<dbReference type="InterPro" id="IPR012132">
    <property type="entry name" value="GMC_OxRdtase"/>
</dbReference>
<dbReference type="SUPFAM" id="SSF51905">
    <property type="entry name" value="FAD/NAD(P)-binding domain"/>
    <property type="match status" value="1"/>
</dbReference>
<keyword evidence="10" id="KW-1185">Reference proteome</keyword>
<evidence type="ECO:0000256" key="4">
    <source>
        <dbReference type="ARBA" id="ARBA00022827"/>
    </source>
</evidence>
<evidence type="ECO:0000256" key="3">
    <source>
        <dbReference type="ARBA" id="ARBA00022630"/>
    </source>
</evidence>
<dbReference type="KEGG" id="asd:AS9A_1157"/>
<dbReference type="Pfam" id="PF00732">
    <property type="entry name" value="GMC_oxred_N"/>
    <property type="match status" value="1"/>
</dbReference>
<evidence type="ECO:0000259" key="7">
    <source>
        <dbReference type="PROSITE" id="PS00623"/>
    </source>
</evidence>
<dbReference type="InterPro" id="IPR007867">
    <property type="entry name" value="GMC_OxRtase_C"/>
</dbReference>
<dbReference type="PANTHER" id="PTHR11552:SF147">
    <property type="entry name" value="CHOLINE DEHYDROGENASE, MITOCHONDRIAL"/>
    <property type="match status" value="1"/>
</dbReference>
<feature type="binding site" evidence="5">
    <location>
        <position position="83"/>
    </location>
    <ligand>
        <name>FAD</name>
        <dbReference type="ChEBI" id="CHEBI:57692"/>
    </ligand>
</feature>
<name>F6ERN2_HOYSD</name>
<dbReference type="PANTHER" id="PTHR11552">
    <property type="entry name" value="GLUCOSE-METHANOL-CHOLINE GMC OXIDOREDUCTASE"/>
    <property type="match status" value="1"/>
</dbReference>
<dbReference type="InterPro" id="IPR000172">
    <property type="entry name" value="GMC_OxRdtase_N"/>
</dbReference>
<evidence type="ECO:0000256" key="2">
    <source>
        <dbReference type="ARBA" id="ARBA00010790"/>
    </source>
</evidence>
<comment type="cofactor">
    <cofactor evidence="1 5">
        <name>FAD</name>
        <dbReference type="ChEBI" id="CHEBI:57692"/>
    </cofactor>
</comment>
<keyword evidence="3 6" id="KW-0285">Flavoprotein</keyword>
<dbReference type="PROSITE" id="PS00624">
    <property type="entry name" value="GMC_OXRED_2"/>
    <property type="match status" value="1"/>
</dbReference>
<organism evidence="9 10">
    <name type="scientific">Hoyosella subflava (strain DSM 45089 / JCM 17490 / NBRC 109087 / DQS3-9A1)</name>
    <name type="common">Amycolicicoccus subflavus</name>
    <dbReference type="NCBI Taxonomy" id="443218"/>
    <lineage>
        <taxon>Bacteria</taxon>
        <taxon>Bacillati</taxon>
        <taxon>Actinomycetota</taxon>
        <taxon>Actinomycetes</taxon>
        <taxon>Mycobacteriales</taxon>
        <taxon>Hoyosellaceae</taxon>
        <taxon>Hoyosella</taxon>
    </lineage>
</organism>
<evidence type="ECO:0000259" key="8">
    <source>
        <dbReference type="PROSITE" id="PS00624"/>
    </source>
</evidence>
<protein>
    <submittedName>
        <fullName evidence="9">Glucose-methanol-choline oxidoreductase</fullName>
    </submittedName>
</protein>
<dbReference type="Proteomes" id="UP000009235">
    <property type="component" value="Chromosome"/>
</dbReference>
<dbReference type="GO" id="GO:0016614">
    <property type="term" value="F:oxidoreductase activity, acting on CH-OH group of donors"/>
    <property type="evidence" value="ECO:0007669"/>
    <property type="project" value="InterPro"/>
</dbReference>
<keyword evidence="4 5" id="KW-0274">FAD</keyword>
<feature type="domain" description="Glucose-methanol-choline oxidoreductase N-terminal" evidence="8">
    <location>
        <begin position="254"/>
        <end position="268"/>
    </location>
</feature>
<dbReference type="PIRSF" id="PIRSF000137">
    <property type="entry name" value="Alcohol_oxidase"/>
    <property type="match status" value="1"/>
</dbReference>
<dbReference type="eggNOG" id="COG2303">
    <property type="taxonomic scope" value="Bacteria"/>
</dbReference>
<dbReference type="GO" id="GO:0050660">
    <property type="term" value="F:flavin adenine dinucleotide binding"/>
    <property type="evidence" value="ECO:0007669"/>
    <property type="project" value="InterPro"/>
</dbReference>
<feature type="domain" description="Glucose-methanol-choline oxidoreductase N-terminal" evidence="7">
    <location>
        <begin position="81"/>
        <end position="104"/>
    </location>
</feature>
<evidence type="ECO:0000313" key="9">
    <source>
        <dbReference type="EMBL" id="AEF39609.1"/>
    </source>
</evidence>
<dbReference type="STRING" id="443218.AS9A_1157"/>
<evidence type="ECO:0000256" key="5">
    <source>
        <dbReference type="PIRSR" id="PIRSR000137-2"/>
    </source>
</evidence>
<reference evidence="9 10" key="1">
    <citation type="journal article" date="2011" name="J. Bacteriol.">
        <title>Complete genome sequence of Amycolicicoccus subflavus DQS3-9A1T, an actinomycete isolated from crude oil-polluted soil.</title>
        <authorList>
            <person name="Cai M."/>
            <person name="Chen W.M."/>
            <person name="Nie Y."/>
            <person name="Chi C.Q."/>
            <person name="Wang Y.N."/>
            <person name="Tang Y.Q."/>
            <person name="Li G.Y."/>
            <person name="Wu X.L."/>
        </authorList>
    </citation>
    <scope>NUCLEOTIDE SEQUENCE [LARGE SCALE GENOMIC DNA]</scope>
    <source>
        <strain evidence="10">DSM 45089 / DQS3-9A1</strain>
    </source>
</reference>
<gene>
    <name evidence="9" type="ordered locus">AS9A_1157</name>
</gene>
<dbReference type="EMBL" id="CP002786">
    <property type="protein sequence ID" value="AEF39609.1"/>
    <property type="molecule type" value="Genomic_DNA"/>
</dbReference>
<dbReference type="Pfam" id="PF05199">
    <property type="entry name" value="GMC_oxred_C"/>
    <property type="match status" value="1"/>
</dbReference>